<reference evidence="1" key="1">
    <citation type="journal article" date="2020" name="Stud. Mycol.">
        <title>101 Dothideomycetes genomes: a test case for predicting lifestyles and emergence of pathogens.</title>
        <authorList>
            <person name="Haridas S."/>
            <person name="Albert R."/>
            <person name="Binder M."/>
            <person name="Bloem J."/>
            <person name="Labutti K."/>
            <person name="Salamov A."/>
            <person name="Andreopoulos B."/>
            <person name="Baker S."/>
            <person name="Barry K."/>
            <person name="Bills G."/>
            <person name="Bluhm B."/>
            <person name="Cannon C."/>
            <person name="Castanera R."/>
            <person name="Culley D."/>
            <person name="Daum C."/>
            <person name="Ezra D."/>
            <person name="Gonzalez J."/>
            <person name="Henrissat B."/>
            <person name="Kuo A."/>
            <person name="Liang C."/>
            <person name="Lipzen A."/>
            <person name="Lutzoni F."/>
            <person name="Magnuson J."/>
            <person name="Mondo S."/>
            <person name="Nolan M."/>
            <person name="Ohm R."/>
            <person name="Pangilinan J."/>
            <person name="Park H.-J."/>
            <person name="Ramirez L."/>
            <person name="Alfaro M."/>
            <person name="Sun H."/>
            <person name="Tritt A."/>
            <person name="Yoshinaga Y."/>
            <person name="Zwiers L.-H."/>
            <person name="Turgeon B."/>
            <person name="Goodwin S."/>
            <person name="Spatafora J."/>
            <person name="Crous P."/>
            <person name="Grigoriev I."/>
        </authorList>
    </citation>
    <scope>NUCLEOTIDE SEQUENCE</scope>
    <source>
        <strain evidence="1">HMLAC05119</strain>
    </source>
</reference>
<keyword evidence="2" id="KW-1185">Reference proteome</keyword>
<dbReference type="EMBL" id="ML979135">
    <property type="protein sequence ID" value="KAF1915996.1"/>
    <property type="molecule type" value="Genomic_DNA"/>
</dbReference>
<name>A0A6A5QMS0_AMPQU</name>
<evidence type="ECO:0000313" key="2">
    <source>
        <dbReference type="Proteomes" id="UP000800096"/>
    </source>
</evidence>
<gene>
    <name evidence="1" type="ORF">BDU57DRAFT_212866</name>
</gene>
<accession>A0A6A5QMS0</accession>
<evidence type="ECO:0000313" key="1">
    <source>
        <dbReference type="EMBL" id="KAF1915996.1"/>
    </source>
</evidence>
<protein>
    <submittedName>
        <fullName evidence="1">Uncharacterized protein</fullName>
    </submittedName>
</protein>
<dbReference type="AlphaFoldDB" id="A0A6A5QMS0"/>
<dbReference type="Proteomes" id="UP000800096">
    <property type="component" value="Unassembled WGS sequence"/>
</dbReference>
<sequence length="180" mass="20542">MLLRSFIPTPRHLNTSSTQIMASFTTLPNKTIDPHRGSSAKPRLAYRCLTIAWHETVSRSRQTPCDATSKRFVHDLKKRGCRMCGYRGSGEIWGEVEYVFQGWAIKGRVLWKYGSWPLSGLGAKRSLMRGQVVEHYQRCHHHRTVLTPQQPLRTTIRILNPQQFSTAIPTPLLVNPSAPH</sequence>
<organism evidence="1 2">
    <name type="scientific">Ampelomyces quisqualis</name>
    <name type="common">Powdery mildew agent</name>
    <dbReference type="NCBI Taxonomy" id="50730"/>
    <lineage>
        <taxon>Eukaryota</taxon>
        <taxon>Fungi</taxon>
        <taxon>Dikarya</taxon>
        <taxon>Ascomycota</taxon>
        <taxon>Pezizomycotina</taxon>
        <taxon>Dothideomycetes</taxon>
        <taxon>Pleosporomycetidae</taxon>
        <taxon>Pleosporales</taxon>
        <taxon>Pleosporineae</taxon>
        <taxon>Phaeosphaeriaceae</taxon>
        <taxon>Ampelomyces</taxon>
    </lineage>
</organism>
<proteinExistence type="predicted"/>